<dbReference type="SMART" id="SM00448">
    <property type="entry name" value="REC"/>
    <property type="match status" value="1"/>
</dbReference>
<evidence type="ECO:0000313" key="11">
    <source>
        <dbReference type="Proteomes" id="UP001589753"/>
    </source>
</evidence>
<dbReference type="SMART" id="SM00862">
    <property type="entry name" value="Trans_reg_C"/>
    <property type="match status" value="1"/>
</dbReference>
<dbReference type="Pfam" id="PF00072">
    <property type="entry name" value="Response_reg"/>
    <property type="match status" value="1"/>
</dbReference>
<dbReference type="InterPro" id="IPR011006">
    <property type="entry name" value="CheY-like_superfamily"/>
</dbReference>
<dbReference type="CDD" id="cd17574">
    <property type="entry name" value="REC_OmpR"/>
    <property type="match status" value="1"/>
</dbReference>
<dbReference type="CDD" id="cd00383">
    <property type="entry name" value="trans_reg_C"/>
    <property type="match status" value="1"/>
</dbReference>
<feature type="DNA-binding region" description="OmpR/PhoB-type" evidence="6">
    <location>
        <begin position="147"/>
        <end position="246"/>
    </location>
</feature>
<keyword evidence="11" id="KW-1185">Reference proteome</keyword>
<keyword evidence="4" id="KW-0804">Transcription</keyword>
<protein>
    <submittedName>
        <fullName evidence="10">Response regulator</fullName>
    </submittedName>
</protein>
<evidence type="ECO:0000259" key="8">
    <source>
        <dbReference type="PROSITE" id="PS50110"/>
    </source>
</evidence>
<proteinExistence type="predicted"/>
<name>A0ABV5LJA4_9ACTN</name>
<reference evidence="10 11" key="1">
    <citation type="submission" date="2024-09" db="EMBL/GenBank/DDBJ databases">
        <authorList>
            <person name="Sun Q."/>
            <person name="Mori K."/>
        </authorList>
    </citation>
    <scope>NUCLEOTIDE SEQUENCE [LARGE SCALE GENOMIC DNA]</scope>
    <source>
        <strain evidence="10 11">JCM 9767</strain>
    </source>
</reference>
<dbReference type="PROSITE" id="PS50110">
    <property type="entry name" value="RESPONSE_REGULATORY"/>
    <property type="match status" value="1"/>
</dbReference>
<dbReference type="InterPro" id="IPR036388">
    <property type="entry name" value="WH-like_DNA-bd_sf"/>
</dbReference>
<evidence type="ECO:0000256" key="3">
    <source>
        <dbReference type="ARBA" id="ARBA00023125"/>
    </source>
</evidence>
<evidence type="ECO:0000259" key="9">
    <source>
        <dbReference type="PROSITE" id="PS51755"/>
    </source>
</evidence>
<dbReference type="RefSeq" id="WP_053637377.1">
    <property type="nucleotide sequence ID" value="NZ_JBHMDI010000103.1"/>
</dbReference>
<dbReference type="Pfam" id="PF00486">
    <property type="entry name" value="Trans_reg_C"/>
    <property type="match status" value="1"/>
</dbReference>
<dbReference type="InterPro" id="IPR039420">
    <property type="entry name" value="WalR-like"/>
</dbReference>
<dbReference type="Proteomes" id="UP001589753">
    <property type="component" value="Unassembled WGS sequence"/>
</dbReference>
<comment type="caution">
    <text evidence="10">The sequence shown here is derived from an EMBL/GenBank/DDBJ whole genome shotgun (WGS) entry which is preliminary data.</text>
</comment>
<evidence type="ECO:0000313" key="10">
    <source>
        <dbReference type="EMBL" id="MFB9351142.1"/>
    </source>
</evidence>
<dbReference type="PANTHER" id="PTHR48111">
    <property type="entry name" value="REGULATOR OF RPOS"/>
    <property type="match status" value="1"/>
</dbReference>
<evidence type="ECO:0000256" key="5">
    <source>
        <dbReference type="PROSITE-ProRule" id="PRU00169"/>
    </source>
</evidence>
<dbReference type="PROSITE" id="PS51755">
    <property type="entry name" value="OMPR_PHOB"/>
    <property type="match status" value="1"/>
</dbReference>
<feature type="region of interest" description="Disordered" evidence="7">
    <location>
        <begin position="122"/>
        <end position="145"/>
    </location>
</feature>
<dbReference type="Gene3D" id="1.10.10.10">
    <property type="entry name" value="Winged helix-like DNA-binding domain superfamily/Winged helix DNA-binding domain"/>
    <property type="match status" value="1"/>
</dbReference>
<dbReference type="SUPFAM" id="SSF52172">
    <property type="entry name" value="CheY-like"/>
    <property type="match status" value="1"/>
</dbReference>
<feature type="domain" description="Response regulatory" evidence="8">
    <location>
        <begin position="4"/>
        <end position="117"/>
    </location>
</feature>
<feature type="domain" description="OmpR/PhoB-type" evidence="9">
    <location>
        <begin position="147"/>
        <end position="246"/>
    </location>
</feature>
<dbReference type="SUPFAM" id="SSF46894">
    <property type="entry name" value="C-terminal effector domain of the bipartite response regulators"/>
    <property type="match status" value="1"/>
</dbReference>
<sequence>MSTYVLVAEDDWKQAELIRRYLVHDGYEVTVVHDGGTALREAARRPPDLLVLDWMLPGPDGLEICRRLRRESELPILMLTARSTEDDLLRGLDLGADDYMTKPFRPRELVARIRTLLRRSRHTARPASVDPLSPPTAPAAPTAPVDGDVLTVGRLTVNAARHQVFIHDRPVNCTPGEFRILSAMAASPDRVFTRSQLLDCLADHGRTVSERTVDVHILNLRKKIETSPRKPRHLLTVHGIGYKLTRGDHGA</sequence>
<dbReference type="Gene3D" id="3.40.50.2300">
    <property type="match status" value="1"/>
</dbReference>
<dbReference type="InterPro" id="IPR016032">
    <property type="entry name" value="Sig_transdc_resp-reg_C-effctor"/>
</dbReference>
<evidence type="ECO:0000256" key="1">
    <source>
        <dbReference type="ARBA" id="ARBA00022553"/>
    </source>
</evidence>
<keyword evidence="2" id="KW-0805">Transcription regulation</keyword>
<evidence type="ECO:0000256" key="6">
    <source>
        <dbReference type="PROSITE-ProRule" id="PRU01091"/>
    </source>
</evidence>
<evidence type="ECO:0000256" key="4">
    <source>
        <dbReference type="ARBA" id="ARBA00023163"/>
    </source>
</evidence>
<organism evidence="10 11">
    <name type="scientific">Streptomyces heliomycini</name>
    <dbReference type="NCBI Taxonomy" id="284032"/>
    <lineage>
        <taxon>Bacteria</taxon>
        <taxon>Bacillati</taxon>
        <taxon>Actinomycetota</taxon>
        <taxon>Actinomycetes</taxon>
        <taxon>Kitasatosporales</taxon>
        <taxon>Streptomycetaceae</taxon>
        <taxon>Streptomyces</taxon>
    </lineage>
</organism>
<gene>
    <name evidence="10" type="ORF">ACFFUA_27520</name>
</gene>
<keyword evidence="1 5" id="KW-0597">Phosphoprotein</keyword>
<dbReference type="PANTHER" id="PTHR48111:SF4">
    <property type="entry name" value="DNA-BINDING DUAL TRANSCRIPTIONAL REGULATOR OMPR"/>
    <property type="match status" value="1"/>
</dbReference>
<evidence type="ECO:0000256" key="2">
    <source>
        <dbReference type="ARBA" id="ARBA00023015"/>
    </source>
</evidence>
<dbReference type="InterPro" id="IPR001867">
    <property type="entry name" value="OmpR/PhoB-type_DNA-bd"/>
</dbReference>
<evidence type="ECO:0000256" key="7">
    <source>
        <dbReference type="SAM" id="MobiDB-lite"/>
    </source>
</evidence>
<keyword evidence="3 6" id="KW-0238">DNA-binding</keyword>
<accession>A0ABV5LJA4</accession>
<feature type="modified residue" description="4-aspartylphosphate" evidence="5">
    <location>
        <position position="53"/>
    </location>
</feature>
<dbReference type="Gene3D" id="6.10.250.690">
    <property type="match status" value="1"/>
</dbReference>
<dbReference type="EMBL" id="JBHMDI010000103">
    <property type="protein sequence ID" value="MFB9351142.1"/>
    <property type="molecule type" value="Genomic_DNA"/>
</dbReference>
<dbReference type="InterPro" id="IPR001789">
    <property type="entry name" value="Sig_transdc_resp-reg_receiver"/>
</dbReference>